<dbReference type="CDD" id="cd04301">
    <property type="entry name" value="NAT_SF"/>
    <property type="match status" value="1"/>
</dbReference>
<sequence length="198" mass="20945">MTSSLQIRRATSGDSGEAAQTLGLAFADYPFTRHTVDSRDHRDRVRSLQRLFLTEIGLRCGNVWVSDDLAAVAVWTTPSSVGLDAAFGAIADQVVDLYGDRAEIAARADAATACLRPTDPVWFLATVGVAPASQGRGLGRAVLEPGLQAAKDEGCAAYLETSSPSNVAFYQRLGFAVTGSVSLPDDGPTVWAMLRAAR</sequence>
<dbReference type="PANTHER" id="PTHR42791">
    <property type="entry name" value="GNAT FAMILY ACETYLTRANSFERASE"/>
    <property type="match status" value="1"/>
</dbReference>
<reference evidence="2 3" key="1">
    <citation type="journal article" date="2022" name="BMC Genomics">
        <title>Comparative genome analysis of mycobacteria focusing on tRNA and non-coding RNA.</title>
        <authorList>
            <person name="Behra P.R.K."/>
            <person name="Pettersson B.M.F."/>
            <person name="Ramesh M."/>
            <person name="Das S."/>
            <person name="Dasgupta S."/>
            <person name="Kirsebom L.A."/>
        </authorList>
    </citation>
    <scope>NUCLEOTIDE SEQUENCE [LARGE SCALE GENOMIC DNA]</scope>
    <source>
        <strain evidence="2 3">DSM 44078</strain>
    </source>
</reference>
<dbReference type="PANTHER" id="PTHR42791:SF1">
    <property type="entry name" value="N-ACETYLTRANSFERASE DOMAIN-CONTAINING PROTEIN"/>
    <property type="match status" value="1"/>
</dbReference>
<comment type="caution">
    <text evidence="2">The sequence shown here is derived from an EMBL/GenBank/DDBJ whole genome shotgun (WGS) entry which is preliminary data.</text>
</comment>
<dbReference type="PROSITE" id="PS51186">
    <property type="entry name" value="GNAT"/>
    <property type="match status" value="1"/>
</dbReference>
<protein>
    <submittedName>
        <fullName evidence="2">GNAT family N-acetyltransferase</fullName>
    </submittedName>
</protein>
<evidence type="ECO:0000259" key="1">
    <source>
        <dbReference type="PROSITE" id="PS51186"/>
    </source>
</evidence>
<dbReference type="Pfam" id="PF00583">
    <property type="entry name" value="Acetyltransf_1"/>
    <property type="match status" value="1"/>
</dbReference>
<proteinExistence type="predicted"/>
<organism evidence="2 3">
    <name type="scientific">Mycolicibacterium komossense</name>
    <dbReference type="NCBI Taxonomy" id="1779"/>
    <lineage>
        <taxon>Bacteria</taxon>
        <taxon>Bacillati</taxon>
        <taxon>Actinomycetota</taxon>
        <taxon>Actinomycetes</taxon>
        <taxon>Mycobacteriales</taxon>
        <taxon>Mycobacteriaceae</taxon>
        <taxon>Mycolicibacterium</taxon>
    </lineage>
</organism>
<feature type="domain" description="N-acetyltransferase" evidence="1">
    <location>
        <begin position="56"/>
        <end position="198"/>
    </location>
</feature>
<dbReference type="Proteomes" id="UP001526201">
    <property type="component" value="Unassembled WGS sequence"/>
</dbReference>
<dbReference type="SUPFAM" id="SSF55729">
    <property type="entry name" value="Acyl-CoA N-acyltransferases (Nat)"/>
    <property type="match status" value="1"/>
</dbReference>
<gene>
    <name evidence="2" type="ORF">H7J73_00840</name>
</gene>
<keyword evidence="3" id="KW-1185">Reference proteome</keyword>
<evidence type="ECO:0000313" key="2">
    <source>
        <dbReference type="EMBL" id="MCV7224593.1"/>
    </source>
</evidence>
<dbReference type="Gene3D" id="3.40.630.30">
    <property type="match status" value="1"/>
</dbReference>
<name>A0ABT3C540_9MYCO</name>
<dbReference type="InterPro" id="IPR052523">
    <property type="entry name" value="Trichothecene_AcTrans"/>
</dbReference>
<dbReference type="InterPro" id="IPR016181">
    <property type="entry name" value="Acyl_CoA_acyltransferase"/>
</dbReference>
<evidence type="ECO:0000313" key="3">
    <source>
        <dbReference type="Proteomes" id="UP001526201"/>
    </source>
</evidence>
<dbReference type="EMBL" id="JACKTY010000004">
    <property type="protein sequence ID" value="MCV7224593.1"/>
    <property type="molecule type" value="Genomic_DNA"/>
</dbReference>
<accession>A0ABT3C540</accession>
<dbReference type="RefSeq" id="WP_264065316.1">
    <property type="nucleotide sequence ID" value="NZ_JACKTY010000004.1"/>
</dbReference>
<dbReference type="InterPro" id="IPR000182">
    <property type="entry name" value="GNAT_dom"/>
</dbReference>